<gene>
    <name evidence="3" type="ORF">GlitD10_2043</name>
</gene>
<name>A0A1J0AEL1_9CYAN</name>
<evidence type="ECO:0000313" key="3">
    <source>
        <dbReference type="EMBL" id="APB34369.1"/>
    </source>
</evidence>
<dbReference type="InterPro" id="IPR025698">
    <property type="entry name" value="2TM_dom"/>
</dbReference>
<dbReference type="AlphaFoldDB" id="A0A1J0AEL1"/>
<protein>
    <recommendedName>
        <fullName evidence="2">2TM domain-containing protein</fullName>
    </recommendedName>
</protein>
<sequence length="85" mass="9705">MPPRWPRQPEPSDPAYRRLADRINFAVHIAGFGAVNSGLWFVHELNGAFPRLPWVTGLWGLGLLAHGLYVVKLARYARLDEKQRN</sequence>
<evidence type="ECO:0000259" key="2">
    <source>
        <dbReference type="Pfam" id="PF13239"/>
    </source>
</evidence>
<dbReference type="Proteomes" id="UP000180235">
    <property type="component" value="Chromosome"/>
</dbReference>
<keyword evidence="1" id="KW-0812">Transmembrane</keyword>
<feature type="transmembrane region" description="Helical" evidence="1">
    <location>
        <begin position="23"/>
        <end position="42"/>
    </location>
</feature>
<feature type="transmembrane region" description="Helical" evidence="1">
    <location>
        <begin position="54"/>
        <end position="74"/>
    </location>
</feature>
<reference evidence="3 4" key="1">
    <citation type="submission" date="2016-10" db="EMBL/GenBank/DDBJ databases">
        <title>Description of Gloeomargarita lithophora gen. nov., sp. nov., a thylakoid-bearing basal-branching cyanobacterium with intracellular carbonates, and proposal for Gloeomargaritales ord. nov.</title>
        <authorList>
            <person name="Moreira D."/>
            <person name="Tavera R."/>
            <person name="Benzerara K."/>
            <person name="Skouri-Panet F."/>
            <person name="Couradeau E."/>
            <person name="Gerard E."/>
            <person name="Loussert C."/>
            <person name="Novelo E."/>
            <person name="Zivanovic Y."/>
            <person name="Lopez-Garcia P."/>
        </authorList>
    </citation>
    <scope>NUCLEOTIDE SEQUENCE [LARGE SCALE GENOMIC DNA]</scope>
    <source>
        <strain evidence="3 4">D10</strain>
    </source>
</reference>
<organism evidence="3 4">
    <name type="scientific">Gloeomargarita lithophora Alchichica-D10</name>
    <dbReference type="NCBI Taxonomy" id="1188229"/>
    <lineage>
        <taxon>Bacteria</taxon>
        <taxon>Bacillati</taxon>
        <taxon>Cyanobacteriota</taxon>
        <taxon>Cyanophyceae</taxon>
        <taxon>Gloeomargaritales</taxon>
        <taxon>Gloeomargaritaceae</taxon>
        <taxon>Gloeomargarita</taxon>
    </lineage>
</organism>
<feature type="domain" description="2TM" evidence="2">
    <location>
        <begin position="15"/>
        <end position="77"/>
    </location>
</feature>
<dbReference type="OrthoDB" id="532541at2"/>
<accession>A0A1J0AEL1</accession>
<dbReference type="KEGG" id="glt:GlitD10_2043"/>
<dbReference type="EMBL" id="CP017675">
    <property type="protein sequence ID" value="APB34369.1"/>
    <property type="molecule type" value="Genomic_DNA"/>
</dbReference>
<proteinExistence type="predicted"/>
<dbReference type="RefSeq" id="WP_071454817.1">
    <property type="nucleotide sequence ID" value="NZ_CP017675.1"/>
</dbReference>
<evidence type="ECO:0000313" key="4">
    <source>
        <dbReference type="Proteomes" id="UP000180235"/>
    </source>
</evidence>
<keyword evidence="4" id="KW-1185">Reference proteome</keyword>
<keyword evidence="1" id="KW-1133">Transmembrane helix</keyword>
<evidence type="ECO:0000256" key="1">
    <source>
        <dbReference type="SAM" id="Phobius"/>
    </source>
</evidence>
<dbReference type="STRING" id="1188229.GlitD10_2043"/>
<keyword evidence="1" id="KW-0472">Membrane</keyword>
<dbReference type="Pfam" id="PF13239">
    <property type="entry name" value="2TM"/>
    <property type="match status" value="1"/>
</dbReference>